<dbReference type="OrthoDB" id="5478070at2759"/>
<protein>
    <submittedName>
        <fullName evidence="2">Uncharacterized protein</fullName>
    </submittedName>
</protein>
<dbReference type="Proteomes" id="UP000277580">
    <property type="component" value="Unassembled WGS sequence"/>
</dbReference>
<gene>
    <name evidence="2" type="ORF">P167DRAFT_580382</name>
</gene>
<organism evidence="2 3">
    <name type="scientific">Morchella conica CCBAS932</name>
    <dbReference type="NCBI Taxonomy" id="1392247"/>
    <lineage>
        <taxon>Eukaryota</taxon>
        <taxon>Fungi</taxon>
        <taxon>Dikarya</taxon>
        <taxon>Ascomycota</taxon>
        <taxon>Pezizomycotina</taxon>
        <taxon>Pezizomycetes</taxon>
        <taxon>Pezizales</taxon>
        <taxon>Morchellaceae</taxon>
        <taxon>Morchella</taxon>
    </lineage>
</organism>
<evidence type="ECO:0000256" key="1">
    <source>
        <dbReference type="SAM" id="MobiDB-lite"/>
    </source>
</evidence>
<evidence type="ECO:0000313" key="2">
    <source>
        <dbReference type="EMBL" id="RPB06546.1"/>
    </source>
</evidence>
<feature type="region of interest" description="Disordered" evidence="1">
    <location>
        <begin position="77"/>
        <end position="96"/>
    </location>
</feature>
<dbReference type="AlphaFoldDB" id="A0A3N4K7N9"/>
<dbReference type="InParanoid" id="A0A3N4K7N9"/>
<evidence type="ECO:0000313" key="3">
    <source>
        <dbReference type="Proteomes" id="UP000277580"/>
    </source>
</evidence>
<accession>A0A3N4K7N9</accession>
<sequence>MSLGSGILTLLNHLNSAVNNVASGNQHTLLSPEERKDVMDHLKASVLVLEKLAEVALVEAMTAREYQAITAGEYQAQQGTGGATGVEDDGFKPNEG</sequence>
<reference evidence="2 3" key="1">
    <citation type="journal article" date="2018" name="Nat. Ecol. Evol.">
        <title>Pezizomycetes genomes reveal the molecular basis of ectomycorrhizal truffle lifestyle.</title>
        <authorList>
            <person name="Murat C."/>
            <person name="Payen T."/>
            <person name="Noel B."/>
            <person name="Kuo A."/>
            <person name="Morin E."/>
            <person name="Chen J."/>
            <person name="Kohler A."/>
            <person name="Krizsan K."/>
            <person name="Balestrini R."/>
            <person name="Da Silva C."/>
            <person name="Montanini B."/>
            <person name="Hainaut M."/>
            <person name="Levati E."/>
            <person name="Barry K.W."/>
            <person name="Belfiori B."/>
            <person name="Cichocki N."/>
            <person name="Clum A."/>
            <person name="Dockter R.B."/>
            <person name="Fauchery L."/>
            <person name="Guy J."/>
            <person name="Iotti M."/>
            <person name="Le Tacon F."/>
            <person name="Lindquist E.A."/>
            <person name="Lipzen A."/>
            <person name="Malagnac F."/>
            <person name="Mello A."/>
            <person name="Molinier V."/>
            <person name="Miyauchi S."/>
            <person name="Poulain J."/>
            <person name="Riccioni C."/>
            <person name="Rubini A."/>
            <person name="Sitrit Y."/>
            <person name="Splivallo R."/>
            <person name="Traeger S."/>
            <person name="Wang M."/>
            <person name="Zifcakova L."/>
            <person name="Wipf D."/>
            <person name="Zambonelli A."/>
            <person name="Paolocci F."/>
            <person name="Nowrousian M."/>
            <person name="Ottonello S."/>
            <person name="Baldrian P."/>
            <person name="Spatafora J.W."/>
            <person name="Henrissat B."/>
            <person name="Nagy L.G."/>
            <person name="Aury J.M."/>
            <person name="Wincker P."/>
            <person name="Grigoriev I.V."/>
            <person name="Bonfante P."/>
            <person name="Martin F.M."/>
        </authorList>
    </citation>
    <scope>NUCLEOTIDE SEQUENCE [LARGE SCALE GENOMIC DNA]</scope>
    <source>
        <strain evidence="2 3">CCBAS932</strain>
    </source>
</reference>
<name>A0A3N4K7N9_9PEZI</name>
<dbReference type="EMBL" id="ML119290">
    <property type="protein sequence ID" value="RPB06546.1"/>
    <property type="molecule type" value="Genomic_DNA"/>
</dbReference>
<keyword evidence="3" id="KW-1185">Reference proteome</keyword>
<proteinExistence type="predicted"/>